<evidence type="ECO:0008006" key="3">
    <source>
        <dbReference type="Google" id="ProtNLM"/>
    </source>
</evidence>
<proteinExistence type="predicted"/>
<dbReference type="AlphaFoldDB" id="A0A1F4WHM4"/>
<accession>A0A1F4WHM4</accession>
<gene>
    <name evidence="1" type="ORF">A2415_05555</name>
</gene>
<protein>
    <recommendedName>
        <fullName evidence="3">Aminotransferase class I/classII domain-containing protein</fullName>
    </recommendedName>
</protein>
<dbReference type="Proteomes" id="UP000179113">
    <property type="component" value="Unassembled WGS sequence"/>
</dbReference>
<name>A0A1F4WHM4_UNCKA</name>
<sequence>MMLKNVVKELGIPINDAGDKMELYTNARNFFIRSFKKKYSNFFQSPSVLPSVISQRSGNQSDLEHSVYQRSDYTPISLETSLNGYFPDLGSVKSTTLMFSSGMAAVSSLVYFLYGKKGVSKIDIGKNSYFETKWLIEDYRRVFWFNEYALDIEASCSCIWTEYPINCTQPGLYPFSSQMNLSRLFKKSIEMASSTRRQTYLVIDYTLGFLPFDVALYLDKLPENLTVFLVTSLQKHRGYGFDLTNAGAVTIYSHHLKEDREYLDRVRAITGSLVTQETVWLMPQINPTLINKLVHDSGQNAHDIFYKLKDVSSQVRVDYADSKDFYTSFIYLTISPEMMKRSVLVPYYSDLLVKEIIQTAKRKKTVIVQGTSFGFPFTRIFKNSERYENTNSLRVAIGYDEEMTQGVAESLEEGINNFVNKYGE</sequence>
<evidence type="ECO:0000313" key="1">
    <source>
        <dbReference type="EMBL" id="OGC68879.1"/>
    </source>
</evidence>
<evidence type="ECO:0000313" key="2">
    <source>
        <dbReference type="Proteomes" id="UP000179113"/>
    </source>
</evidence>
<reference evidence="1 2" key="1">
    <citation type="journal article" date="2016" name="Nat. Commun.">
        <title>Thousands of microbial genomes shed light on interconnected biogeochemical processes in an aquifer system.</title>
        <authorList>
            <person name="Anantharaman K."/>
            <person name="Brown C.T."/>
            <person name="Hug L.A."/>
            <person name="Sharon I."/>
            <person name="Castelle C.J."/>
            <person name="Probst A.J."/>
            <person name="Thomas B.C."/>
            <person name="Singh A."/>
            <person name="Wilkins M.J."/>
            <person name="Karaoz U."/>
            <person name="Brodie E.L."/>
            <person name="Williams K.H."/>
            <person name="Hubbard S.S."/>
            <person name="Banfield J.F."/>
        </authorList>
    </citation>
    <scope>NUCLEOTIDE SEQUENCE [LARGE SCALE GENOMIC DNA]</scope>
</reference>
<organism evidence="1 2">
    <name type="scientific">candidate division WWE3 bacterium RIFOXYC1_FULL_39_7</name>
    <dbReference type="NCBI Taxonomy" id="1802643"/>
    <lineage>
        <taxon>Bacteria</taxon>
        <taxon>Katanobacteria</taxon>
    </lineage>
</organism>
<dbReference type="EMBL" id="MEWA01000030">
    <property type="protein sequence ID" value="OGC68879.1"/>
    <property type="molecule type" value="Genomic_DNA"/>
</dbReference>
<comment type="caution">
    <text evidence="1">The sequence shown here is derived from an EMBL/GenBank/DDBJ whole genome shotgun (WGS) entry which is preliminary data.</text>
</comment>